<evidence type="ECO:0000259" key="2">
    <source>
        <dbReference type="Pfam" id="PF03008"/>
    </source>
</evidence>
<name>A0A1H8MRZ3_9EURY</name>
<feature type="region of interest" description="Disordered" evidence="1">
    <location>
        <begin position="166"/>
        <end position="189"/>
    </location>
</feature>
<dbReference type="Pfam" id="PF03008">
    <property type="entry name" value="DUF234"/>
    <property type="match status" value="1"/>
</dbReference>
<evidence type="ECO:0000256" key="1">
    <source>
        <dbReference type="SAM" id="MobiDB-lite"/>
    </source>
</evidence>
<feature type="domain" description="DUF234" evidence="2">
    <location>
        <begin position="5"/>
        <end position="91"/>
    </location>
</feature>
<reference evidence="4" key="1">
    <citation type="submission" date="2016-10" db="EMBL/GenBank/DDBJ databases">
        <authorList>
            <person name="Varghese N."/>
            <person name="Submissions S."/>
        </authorList>
    </citation>
    <scope>NUCLEOTIDE SEQUENCE [LARGE SCALE GENOMIC DNA]</scope>
    <source>
        <strain evidence="4">CGMCC 1.10121</strain>
    </source>
</reference>
<evidence type="ECO:0000313" key="4">
    <source>
        <dbReference type="Proteomes" id="UP000199126"/>
    </source>
</evidence>
<gene>
    <name evidence="3" type="ORF">SAMN04487948_10145</name>
</gene>
<dbReference type="InterPro" id="IPR004256">
    <property type="entry name" value="DUF234"/>
</dbReference>
<dbReference type="Proteomes" id="UP000199126">
    <property type="component" value="Unassembled WGS sequence"/>
</dbReference>
<organism evidence="3 4">
    <name type="scientific">Halogranum amylolyticum</name>
    <dbReference type="NCBI Taxonomy" id="660520"/>
    <lineage>
        <taxon>Archaea</taxon>
        <taxon>Methanobacteriati</taxon>
        <taxon>Methanobacteriota</taxon>
        <taxon>Stenosarchaea group</taxon>
        <taxon>Halobacteria</taxon>
        <taxon>Halobacteriales</taxon>
        <taxon>Haloferacaceae</taxon>
    </lineage>
</organism>
<dbReference type="AlphaFoldDB" id="A0A1H8MRZ3"/>
<keyword evidence="4" id="KW-1185">Reference proteome</keyword>
<accession>A0A1H8MRZ3</accession>
<dbReference type="PANTHER" id="PTHR34704:SF1">
    <property type="entry name" value="ATPASE"/>
    <property type="match status" value="1"/>
</dbReference>
<evidence type="ECO:0000313" key="3">
    <source>
        <dbReference type="EMBL" id="SEO20008.1"/>
    </source>
</evidence>
<dbReference type="EMBL" id="FODV01000001">
    <property type="protein sequence ID" value="SEO20008.1"/>
    <property type="molecule type" value="Genomic_DNA"/>
</dbReference>
<sequence length="189" mass="21323">MFRFWFRFVYGNEDRYDRLGSAAYEAVIEPELADFASQELEILCQEALPDLYPADTFIDIGRWWYKEHKVDIVGLTNDGTMVTGECKFTNSSLDYSALASLEAHTDEIRWSPSGESVTHEYALFARNGFTQSTARPLLTATTSSETLDHQSIEEKNSPGHFSLISCSSSHKQHSKGQLPTDLGRGCRPR</sequence>
<dbReference type="PANTHER" id="PTHR34704">
    <property type="entry name" value="ATPASE"/>
    <property type="match status" value="1"/>
</dbReference>
<protein>
    <recommendedName>
        <fullName evidence="2">DUF234 domain-containing protein</fullName>
    </recommendedName>
</protein>
<proteinExistence type="predicted"/>